<dbReference type="InterPro" id="IPR019999">
    <property type="entry name" value="Anth_synth_I-like"/>
</dbReference>
<gene>
    <name evidence="9" type="ORF">LT40_00240</name>
</gene>
<accession>A0A089YK35</accession>
<evidence type="ECO:0000256" key="1">
    <source>
        <dbReference type="ARBA" id="ARBA00005970"/>
    </source>
</evidence>
<evidence type="ECO:0000256" key="2">
    <source>
        <dbReference type="ARBA" id="ARBA00013139"/>
    </source>
</evidence>
<evidence type="ECO:0000313" key="10">
    <source>
        <dbReference type="Proteomes" id="UP000029499"/>
    </source>
</evidence>
<dbReference type="PRINTS" id="PR00096">
    <property type="entry name" value="GATASE"/>
</dbReference>
<dbReference type="GO" id="GO:0008153">
    <property type="term" value="P:4-aminobenzoate biosynthetic process"/>
    <property type="evidence" value="ECO:0007669"/>
    <property type="project" value="TreeGrafter"/>
</dbReference>
<dbReference type="FunFam" id="3.40.50.880:FF:000003">
    <property type="entry name" value="Anthranilate synthase component II"/>
    <property type="match status" value="1"/>
</dbReference>
<feature type="domain" description="Anthranilate synthase component I N-terminal" evidence="8">
    <location>
        <begin position="241"/>
        <end position="364"/>
    </location>
</feature>
<organism evidence="9 10">
    <name type="scientific">Pseudomonas rhizosphaerae</name>
    <dbReference type="NCBI Taxonomy" id="216142"/>
    <lineage>
        <taxon>Bacteria</taxon>
        <taxon>Pseudomonadati</taxon>
        <taxon>Pseudomonadota</taxon>
        <taxon>Gammaproteobacteria</taxon>
        <taxon>Pseudomonadales</taxon>
        <taxon>Pseudomonadaceae</taxon>
        <taxon>Pseudomonas</taxon>
    </lineage>
</organism>
<dbReference type="InterPro" id="IPR005802">
    <property type="entry name" value="ADC_synth_comp_1"/>
</dbReference>
<dbReference type="KEGG" id="prh:LT40_00240"/>
<dbReference type="HOGENOM" id="CLU_006493_0_1_6"/>
<evidence type="ECO:0000259" key="6">
    <source>
        <dbReference type="Pfam" id="PF00117"/>
    </source>
</evidence>
<dbReference type="Gene3D" id="3.40.50.880">
    <property type="match status" value="1"/>
</dbReference>
<dbReference type="Proteomes" id="UP000029499">
    <property type="component" value="Chromosome"/>
</dbReference>
<dbReference type="GO" id="GO:0004049">
    <property type="term" value="F:anthranilate synthase activity"/>
    <property type="evidence" value="ECO:0007669"/>
    <property type="project" value="UniProtKB-ARBA"/>
</dbReference>
<evidence type="ECO:0000256" key="5">
    <source>
        <dbReference type="SAM" id="MobiDB-lite"/>
    </source>
</evidence>
<evidence type="ECO:0000256" key="3">
    <source>
        <dbReference type="ARBA" id="ARBA00022679"/>
    </source>
</evidence>
<dbReference type="eggNOG" id="COG0147">
    <property type="taxonomic scope" value="Bacteria"/>
</dbReference>
<keyword evidence="3" id="KW-0808">Transferase</keyword>
<dbReference type="CDD" id="cd01743">
    <property type="entry name" value="GATase1_Anthranilate_Synthase"/>
    <property type="match status" value="1"/>
</dbReference>
<dbReference type="SUPFAM" id="SSF56322">
    <property type="entry name" value="ADC synthase"/>
    <property type="match status" value="1"/>
</dbReference>
<dbReference type="NCBIfam" id="TIGR00553">
    <property type="entry name" value="pabB"/>
    <property type="match status" value="1"/>
</dbReference>
<dbReference type="Pfam" id="PF04715">
    <property type="entry name" value="Anth_synt_I_N"/>
    <property type="match status" value="1"/>
</dbReference>
<dbReference type="AlphaFoldDB" id="A0A089YK35"/>
<proteinExistence type="inferred from homology"/>
<dbReference type="NCBIfam" id="TIGR00566">
    <property type="entry name" value="trpG_papA"/>
    <property type="match status" value="1"/>
</dbReference>
<dbReference type="InterPro" id="IPR017926">
    <property type="entry name" value="GATASE"/>
</dbReference>
<dbReference type="PRINTS" id="PR00099">
    <property type="entry name" value="CPSGATASE"/>
</dbReference>
<feature type="domain" description="Chorismate-utilising enzyme C-terminal" evidence="7">
    <location>
        <begin position="410"/>
        <end position="662"/>
    </location>
</feature>
<dbReference type="InterPro" id="IPR015890">
    <property type="entry name" value="Chorismate_C"/>
</dbReference>
<dbReference type="GO" id="GO:0000162">
    <property type="term" value="P:L-tryptophan biosynthetic process"/>
    <property type="evidence" value="ECO:0007669"/>
    <property type="project" value="TreeGrafter"/>
</dbReference>
<keyword evidence="10" id="KW-1185">Reference proteome</keyword>
<reference evidence="9 10" key="1">
    <citation type="journal article" date="2015" name="J. Biotechnol.">
        <title>Complete genome sequence of Pseudomonas rhizosphaerae IH5T (=DSM 16299T), a phosphate-solubilizing rhizobacterium for bacterial biofertilizer.</title>
        <authorList>
            <person name="Kwak Y."/>
            <person name="Jung B.K."/>
            <person name="Shin J.H."/>
        </authorList>
    </citation>
    <scope>NUCLEOTIDE SEQUENCE [LARGE SCALE GENOMIC DNA]</scope>
    <source>
        <strain evidence="9">DSM 16299</strain>
    </source>
</reference>
<dbReference type="PRINTS" id="PR00097">
    <property type="entry name" value="ANTSNTHASEII"/>
</dbReference>
<evidence type="ECO:0000256" key="4">
    <source>
        <dbReference type="ARBA" id="ARBA00022962"/>
    </source>
</evidence>
<dbReference type="InterPro" id="IPR006805">
    <property type="entry name" value="Anth_synth_I_N"/>
</dbReference>
<feature type="domain" description="Glutamine amidotransferase" evidence="6">
    <location>
        <begin position="4"/>
        <end position="185"/>
    </location>
</feature>
<dbReference type="Gene3D" id="3.60.120.10">
    <property type="entry name" value="Anthranilate synthase"/>
    <property type="match status" value="1"/>
</dbReference>
<dbReference type="STRING" id="216142.LT40_00240"/>
<evidence type="ECO:0000259" key="7">
    <source>
        <dbReference type="Pfam" id="PF00425"/>
    </source>
</evidence>
<dbReference type="SUPFAM" id="SSF52317">
    <property type="entry name" value="Class I glutamine amidotransferase-like"/>
    <property type="match status" value="1"/>
</dbReference>
<protein>
    <recommendedName>
        <fullName evidence="2">aminodeoxychorismate synthase</fullName>
        <ecNumber evidence="2">2.6.1.85</ecNumber>
    </recommendedName>
</protein>
<dbReference type="InterPro" id="IPR006221">
    <property type="entry name" value="TrpG/PapA_dom"/>
</dbReference>
<dbReference type="PROSITE" id="PS51273">
    <property type="entry name" value="GATASE_TYPE_1"/>
    <property type="match status" value="1"/>
</dbReference>
<name>A0A089YK35_9PSED</name>
<dbReference type="PANTHER" id="PTHR11236">
    <property type="entry name" value="AMINOBENZOATE/ANTHRANILATE SYNTHASE"/>
    <property type="match status" value="1"/>
</dbReference>
<dbReference type="Pfam" id="PF00425">
    <property type="entry name" value="Chorismate_bind"/>
    <property type="match status" value="1"/>
</dbReference>
<dbReference type="RefSeq" id="WP_043185022.1">
    <property type="nucleotide sequence ID" value="NZ_CP009533.1"/>
</dbReference>
<dbReference type="Pfam" id="PF00117">
    <property type="entry name" value="GATase"/>
    <property type="match status" value="1"/>
</dbReference>
<evidence type="ECO:0000259" key="8">
    <source>
        <dbReference type="Pfam" id="PF04715"/>
    </source>
</evidence>
<dbReference type="GO" id="GO:0005737">
    <property type="term" value="C:cytoplasm"/>
    <property type="evidence" value="ECO:0007669"/>
    <property type="project" value="TreeGrafter"/>
</dbReference>
<dbReference type="InterPro" id="IPR005801">
    <property type="entry name" value="ADC_synthase"/>
</dbReference>
<feature type="compositionally biased region" description="Polar residues" evidence="5">
    <location>
        <begin position="501"/>
        <end position="511"/>
    </location>
</feature>
<dbReference type="OrthoDB" id="9803598at2"/>
<dbReference type="EC" id="2.6.1.85" evidence="2"/>
<dbReference type="InterPro" id="IPR029062">
    <property type="entry name" value="Class_I_gatase-like"/>
</dbReference>
<dbReference type="EMBL" id="CP009533">
    <property type="protein sequence ID" value="AIS15914.1"/>
    <property type="molecule type" value="Genomic_DNA"/>
</dbReference>
<evidence type="ECO:0000313" key="9">
    <source>
        <dbReference type="EMBL" id="AIS15914.1"/>
    </source>
</evidence>
<feature type="region of interest" description="Disordered" evidence="5">
    <location>
        <begin position="489"/>
        <end position="511"/>
    </location>
</feature>
<dbReference type="GO" id="GO:0046820">
    <property type="term" value="F:4-amino-4-deoxychorismate synthase activity"/>
    <property type="evidence" value="ECO:0007669"/>
    <property type="project" value="UniProtKB-EC"/>
</dbReference>
<keyword evidence="4" id="KW-0315">Glutamine amidotransferase</keyword>
<comment type="similarity">
    <text evidence="1">In the C-terminal section; belongs to the anthranilate synthase component I family.</text>
</comment>
<dbReference type="GO" id="GO:0009396">
    <property type="term" value="P:folic acid-containing compound biosynthetic process"/>
    <property type="evidence" value="ECO:0007669"/>
    <property type="project" value="InterPro"/>
</dbReference>
<dbReference type="eggNOG" id="COG0512">
    <property type="taxonomic scope" value="Bacteria"/>
</dbReference>
<dbReference type="PANTHER" id="PTHR11236:SF18">
    <property type="entry name" value="AMINODEOXYCHORISMATE SYNTHASE"/>
    <property type="match status" value="1"/>
</dbReference>
<sequence length="674" mass="73518">MKILIVDNFDSFTNNIAQYLYEASGEHPTVLPNTVTFECLELDKYDAVVLSPGPGHPAREADFGICRQVLARSKLPILGVCLGHQGINCFYGGTVDHAPKPVHGYRARISHSGTDLFEGVPQYFEAVRYHSLVCTDIPSCLEVTASSACGLVMGIAHRDLPIWGVQFHPESIESEYGIKIFRNFVQMAKTYAIDCEDSEGSTVQAAIQKVGGPAHLFVTFERLAQRVSCAELFTANFPDNKPVFWLDCELSSNSQSHYSLMGNCGADCALIFSYDVKNRVLSIHGPAGSTTVTGDFFSLMEKFTNLLTVETPRQLPFPFKGGLVGYLGYELKALVGTSNSHESELPDAIFYLPQNILVIDHAEEVSYSCHLWGRDPVVLASNPTTPLNKLKYSPGPVEESKLSLADSSVAYMAKVNECLQQIINGESYEICLTNRAQVKCKVSPISCYLRMRRISPVPYGAYINTGAFWILSASPETFLTIQPSGRITSRPIKGTRPRGQTPETDAMQKQSLASSAKDRAENLMIVDLVRHDLNSVCVPGSVRVPQAFDIMSYSSVHQLVSTVEGRLRMGVTPFAAIKACFPGGSMTGAPKLRTMEIIDQLETSARGIYSGALGWIGLDGYTDLSIVIRTAVIKDGIACFGIGGAIVADSVPCDEMEETLVKASVPFYSITGQE</sequence>